<feature type="compositionally biased region" description="Low complexity" evidence="1">
    <location>
        <begin position="348"/>
        <end position="363"/>
    </location>
</feature>
<evidence type="ECO:0000313" key="4">
    <source>
        <dbReference type="Proteomes" id="UP000011760"/>
    </source>
</evidence>
<feature type="chain" id="PRO_5004017551" description="Secreted protein" evidence="2">
    <location>
        <begin position="29"/>
        <end position="363"/>
    </location>
</feature>
<organism evidence="3 4">
    <name type="scientific">Corynebacterium callunae DSM 20147</name>
    <dbReference type="NCBI Taxonomy" id="1121353"/>
    <lineage>
        <taxon>Bacteria</taxon>
        <taxon>Bacillati</taxon>
        <taxon>Actinomycetota</taxon>
        <taxon>Actinomycetes</taxon>
        <taxon>Mycobacteriales</taxon>
        <taxon>Corynebacteriaceae</taxon>
        <taxon>Corynebacterium</taxon>
    </lineage>
</organism>
<keyword evidence="4" id="KW-1185">Reference proteome</keyword>
<name>M1TSK6_9CORY</name>
<feature type="compositionally biased region" description="Low complexity" evidence="1">
    <location>
        <begin position="269"/>
        <end position="288"/>
    </location>
</feature>
<feature type="signal peptide" evidence="2">
    <location>
        <begin position="1"/>
        <end position="28"/>
    </location>
</feature>
<evidence type="ECO:0000256" key="1">
    <source>
        <dbReference type="SAM" id="MobiDB-lite"/>
    </source>
</evidence>
<dbReference type="PATRIC" id="fig|1121353.3.peg.1832"/>
<dbReference type="EMBL" id="CP004354">
    <property type="protein sequence ID" value="AGG67236.1"/>
    <property type="molecule type" value="Genomic_DNA"/>
</dbReference>
<feature type="region of interest" description="Disordered" evidence="1">
    <location>
        <begin position="344"/>
        <end position="363"/>
    </location>
</feature>
<feature type="region of interest" description="Disordered" evidence="1">
    <location>
        <begin position="269"/>
        <end position="289"/>
    </location>
</feature>
<evidence type="ECO:0000256" key="2">
    <source>
        <dbReference type="SAM" id="SignalP"/>
    </source>
</evidence>
<dbReference type="STRING" id="1121353.H924_08990"/>
<dbReference type="KEGG" id="ccn:H924_08990"/>
<proteinExistence type="predicted"/>
<dbReference type="eggNOG" id="ENOG502Z9YC">
    <property type="taxonomic scope" value="Bacteria"/>
</dbReference>
<reference evidence="3 4" key="1">
    <citation type="submission" date="2013-02" db="EMBL/GenBank/DDBJ databases">
        <title>The complete genome sequence of Corynebacterium callunae DSM 20147.</title>
        <authorList>
            <person name="Ruckert C."/>
            <person name="Albersmeier A."/>
            <person name="Kalinowski J."/>
        </authorList>
    </citation>
    <scope>NUCLEOTIDE SEQUENCE [LARGE SCALE GENOMIC DNA]</scope>
    <source>
        <strain evidence="3 4">DSM 20147</strain>
    </source>
</reference>
<protein>
    <recommendedName>
        <fullName evidence="5">Secreted protein</fullName>
    </recommendedName>
</protein>
<dbReference type="RefSeq" id="WP_015651667.1">
    <property type="nucleotide sequence ID" value="NC_020506.1"/>
</dbReference>
<gene>
    <name evidence="3" type="ORF">H924_08990</name>
</gene>
<evidence type="ECO:0000313" key="3">
    <source>
        <dbReference type="EMBL" id="AGG67236.1"/>
    </source>
</evidence>
<dbReference type="Proteomes" id="UP000011760">
    <property type="component" value="Chromosome"/>
</dbReference>
<sequence length="363" mass="37358">MPHTFSSRSLGFRVLAGSLVLSTTLGLAACSEQSQDDSPAVEQAVGLAVDAPRVVVLETGTAPLRTFSYKDVPAEGAEEKTQDLTLDIAQGFAQAVGTAADANPVAPAGGDVTTLTLPISASTKAAEASEEEAIAASRDITLKVGNPDFSDLTQSPDTNSAAGFTLGMRATDSGQATTLSFAAPVDATDNGRALMEQYLLTFTSLPIVFPTEELGVGAKWTVDSRVTGESTLLQTLAYTITGFEGDKVDLDVAVSQRPSISAIDITTTETATATPESATAAATPTETPEQLAVMSSNTTSVGTLSVDLTQPLPTAGQVSWTTRVIYGGATNDTRIVQDTTSSVKFGEAEAASESTSETATESK</sequence>
<accession>M1TSK6</accession>
<dbReference type="HOGENOM" id="CLU_050994_0_0_11"/>
<evidence type="ECO:0008006" key="5">
    <source>
        <dbReference type="Google" id="ProtNLM"/>
    </source>
</evidence>
<keyword evidence="2" id="KW-0732">Signal</keyword>
<dbReference type="AlphaFoldDB" id="M1TSK6"/>